<reference evidence="2" key="1">
    <citation type="submission" date="2021-07" db="EMBL/GenBank/DDBJ databases">
        <authorList>
            <person name="Catto M.A."/>
            <person name="Jacobson A."/>
            <person name="Kennedy G."/>
            <person name="Labadie P."/>
            <person name="Hunt B.G."/>
            <person name="Srinivasan R."/>
        </authorList>
    </citation>
    <scope>NUCLEOTIDE SEQUENCE</scope>
    <source>
        <strain evidence="2">PL_HMW_Pooled</strain>
        <tissue evidence="2">Head</tissue>
    </source>
</reference>
<dbReference type="PANTHER" id="PTHR46579:SF1">
    <property type="entry name" value="F5_8 TYPE C DOMAIN-CONTAINING PROTEIN"/>
    <property type="match status" value="1"/>
</dbReference>
<keyword evidence="3" id="KW-1185">Reference proteome</keyword>
<protein>
    <submittedName>
        <fullName evidence="2">Cerebellar degeneration-related protein 2</fullName>
    </submittedName>
</protein>
<gene>
    <name evidence="2" type="ORF">KUF71_020602</name>
</gene>
<dbReference type="AlphaFoldDB" id="A0AAE1LAE1"/>
<dbReference type="InterPro" id="IPR009667">
    <property type="entry name" value="DUF1258"/>
</dbReference>
<name>A0AAE1LAE1_9NEOP</name>
<proteinExistence type="predicted"/>
<organism evidence="2 3">
    <name type="scientific">Frankliniella fusca</name>
    <dbReference type="NCBI Taxonomy" id="407009"/>
    <lineage>
        <taxon>Eukaryota</taxon>
        <taxon>Metazoa</taxon>
        <taxon>Ecdysozoa</taxon>
        <taxon>Arthropoda</taxon>
        <taxon>Hexapoda</taxon>
        <taxon>Insecta</taxon>
        <taxon>Pterygota</taxon>
        <taxon>Neoptera</taxon>
        <taxon>Paraneoptera</taxon>
        <taxon>Thysanoptera</taxon>
        <taxon>Terebrantia</taxon>
        <taxon>Thripoidea</taxon>
        <taxon>Thripidae</taxon>
        <taxon>Frankliniella</taxon>
    </lineage>
</organism>
<evidence type="ECO:0000256" key="1">
    <source>
        <dbReference type="SAM" id="MobiDB-lite"/>
    </source>
</evidence>
<dbReference type="Proteomes" id="UP001219518">
    <property type="component" value="Unassembled WGS sequence"/>
</dbReference>
<evidence type="ECO:0000313" key="2">
    <source>
        <dbReference type="EMBL" id="KAK3910897.1"/>
    </source>
</evidence>
<dbReference type="PANTHER" id="PTHR46579">
    <property type="entry name" value="F5/8 TYPE C DOMAIN-CONTAINING PROTEIN-RELATED"/>
    <property type="match status" value="1"/>
</dbReference>
<dbReference type="Pfam" id="PF06869">
    <property type="entry name" value="DUF1258"/>
    <property type="match status" value="1"/>
</dbReference>
<reference evidence="2" key="2">
    <citation type="journal article" date="2023" name="BMC Genomics">
        <title>Pest status, molecular evolution, and epigenetic factors derived from the genome assembly of Frankliniella fusca, a thysanopteran phytovirus vector.</title>
        <authorList>
            <person name="Catto M.A."/>
            <person name="Labadie P.E."/>
            <person name="Jacobson A.L."/>
            <person name="Kennedy G.G."/>
            <person name="Srinivasan R."/>
            <person name="Hunt B.G."/>
        </authorList>
    </citation>
    <scope>NUCLEOTIDE SEQUENCE</scope>
    <source>
        <strain evidence="2">PL_HMW_Pooled</strain>
    </source>
</reference>
<dbReference type="EMBL" id="JAHWGI010000208">
    <property type="protein sequence ID" value="KAK3910897.1"/>
    <property type="molecule type" value="Genomic_DNA"/>
</dbReference>
<accession>A0AAE1LAE1</accession>
<evidence type="ECO:0000313" key="3">
    <source>
        <dbReference type="Proteomes" id="UP001219518"/>
    </source>
</evidence>
<comment type="caution">
    <text evidence="2">The sequence shown here is derived from an EMBL/GenBank/DDBJ whole genome shotgun (WGS) entry which is preliminary data.</text>
</comment>
<sequence>MDKDEPHVKRLRLPAMPPSTSDDDEGEMSPFAVSLDGRLQHGVSLEERLSRQRFTQSGGLAPAELQLRPSSFSSLGSTRIQLPAVQSRPGIVSCSPALSSSNVIEDKGSCSAAVRGMQEHIPIDTDSGPTGASQKFLTLPAEHIFSQADHVSPITYLAPNMPLVPINEGVPLVWEHFISHEPQQVIPSEDFQIFEDMYSNLEEITEGTESCYDAPENNPPEISVHTTSKDVSHLELFSNSCLSVQDSVVSILSFASSCRLSGTDFCKLLDPLHLLLPKPNNLPSSKHSAFSIFKNDNKPMNLIYYCSKCWKVRNSAHDKCDVCQKSTIKYFLVCSIVDQIKKMFTRPGFVEKLQYKYTRTKEHQDNIEDVYDSSIYKEAENSFLTDVFKISLTWYTDGVALFNCSSYSLWPFMFIINELPPEERFKEENLIIGGFWGDSCKPHPNLFLLPMYKEIKILKEGFPVSVYGEEHEVEVKGVVLFGTADVPAKASFMNMKGHSGYCSCPKCFIRGEKSAATGNVTVFPHVENLVLRNDTNYAECVKNAALRKSEDRGVFGPSLLSYISYSSFIQSISIDSMHCLGGLVKQLLRLWFDGKYSSEPFSLSTSTDKVNALLKELNLPHFVQRLPEDVTQLHFWKASLCRNFLLYIAIVVMKPFMKPDYYSNLCLLANGAALLHKSSITFSDITMADELLNQFSKTFEELYGVRHMSTNIHLLRHLASSVAECGNLCLTNCFKFEDLNGKLATLVHGTNHAALQIIKNLSVLSDLPLLVSGLQCEEAKSYCAKLKNPKYVSLTEKIDKHVHVVGEFDCITQHSASISELCISIFGKPVPFQTFSRIFKKKVLFVSSSYEKGSRVSSFCKYYASEGPVHGKILTFVKVLVEPPQYFAYVMQSDNEPLAFERHVVFSSLSEKTDFIPLRNLISVSWYLLVHDIPYLVDPLNPYEME</sequence>
<feature type="region of interest" description="Disordered" evidence="1">
    <location>
        <begin position="1"/>
        <end position="30"/>
    </location>
</feature>